<keyword evidence="3" id="KW-1185">Reference proteome</keyword>
<protein>
    <submittedName>
        <fullName evidence="2">Uncharacterized protein</fullName>
    </submittedName>
</protein>
<proteinExistence type="predicted"/>
<dbReference type="RefSeq" id="WP_174682444.1">
    <property type="nucleotide sequence ID" value="NZ_JABUQZ010000001.1"/>
</dbReference>
<accession>A0ABX2LK02</accession>
<sequence>MSDDEQGTEVSGVVTEFHPSQNDNKPHGVYVDGDRYTTFEDEDVAEIEEGTGVRFRYEQNDEHRNIVPGSVDIVATDADPNVYGSTDQKVMESTRDRSIRCNVALKEARELCQPLITEDMSEPRFHEVVELIGGTAEQFAEKLHELNQQTPQGEQ</sequence>
<evidence type="ECO:0000313" key="2">
    <source>
        <dbReference type="EMBL" id="NUC74733.1"/>
    </source>
</evidence>
<evidence type="ECO:0000256" key="1">
    <source>
        <dbReference type="SAM" id="MobiDB-lite"/>
    </source>
</evidence>
<reference evidence="2 3" key="1">
    <citation type="submission" date="2020-06" db="EMBL/GenBank/DDBJ databases">
        <title>Haloterrigena sp. nov., an extremely halophilic archaeon isolated from a saline sediment.</title>
        <authorList>
            <person name="Liu B.-B."/>
        </authorList>
    </citation>
    <scope>NUCLEOTIDE SEQUENCE [LARGE SCALE GENOMIC DNA]</scope>
    <source>
        <strain evidence="2 3">SYSU A558-1</strain>
    </source>
</reference>
<dbReference type="Proteomes" id="UP001016761">
    <property type="component" value="Unassembled WGS sequence"/>
</dbReference>
<organism evidence="2 3">
    <name type="scientific">Haloterrigena gelatinilytica</name>
    <dbReference type="NCBI Taxonomy" id="2741724"/>
    <lineage>
        <taxon>Archaea</taxon>
        <taxon>Methanobacteriati</taxon>
        <taxon>Methanobacteriota</taxon>
        <taxon>Stenosarchaea group</taxon>
        <taxon>Halobacteria</taxon>
        <taxon>Halobacteriales</taxon>
        <taxon>Natrialbaceae</taxon>
        <taxon>Haloterrigena</taxon>
    </lineage>
</organism>
<name>A0ABX2LK02_9EURY</name>
<evidence type="ECO:0000313" key="3">
    <source>
        <dbReference type="Proteomes" id="UP001016761"/>
    </source>
</evidence>
<gene>
    <name evidence="2" type="ORF">HTZ84_20950</name>
</gene>
<comment type="caution">
    <text evidence="2">The sequence shown here is derived from an EMBL/GenBank/DDBJ whole genome shotgun (WGS) entry which is preliminary data.</text>
</comment>
<dbReference type="EMBL" id="JABUQZ010000001">
    <property type="protein sequence ID" value="NUC74733.1"/>
    <property type="molecule type" value="Genomic_DNA"/>
</dbReference>
<feature type="region of interest" description="Disordered" evidence="1">
    <location>
        <begin position="1"/>
        <end position="33"/>
    </location>
</feature>